<accession>A0ABU6RRD0</accession>
<protein>
    <submittedName>
        <fullName evidence="7">Uncharacterized protein</fullName>
    </submittedName>
</protein>
<evidence type="ECO:0000313" key="7">
    <source>
        <dbReference type="EMBL" id="MED6126622.1"/>
    </source>
</evidence>
<dbReference type="InterPro" id="IPR003653">
    <property type="entry name" value="Peptidase_C48_C"/>
</dbReference>
<dbReference type="Pfam" id="PF01693">
    <property type="entry name" value="Cauli_VI"/>
    <property type="match status" value="1"/>
</dbReference>
<dbReference type="InterPro" id="IPR009027">
    <property type="entry name" value="Ribosomal_bL9/RNase_H1_N"/>
</dbReference>
<evidence type="ECO:0000313" key="8">
    <source>
        <dbReference type="Proteomes" id="UP001341840"/>
    </source>
</evidence>
<evidence type="ECO:0000256" key="1">
    <source>
        <dbReference type="ARBA" id="ARBA00005234"/>
    </source>
</evidence>
<comment type="caution">
    <text evidence="7">The sequence shown here is derived from an EMBL/GenBank/DDBJ whole genome shotgun (WGS) entry which is preliminary data.</text>
</comment>
<proteinExistence type="inferred from homology"/>
<dbReference type="Gene3D" id="3.40.970.10">
    <property type="entry name" value="Ribonuclease H1, N-terminal domain"/>
    <property type="match status" value="1"/>
</dbReference>
<evidence type="ECO:0000256" key="4">
    <source>
        <dbReference type="SAM" id="MobiDB-lite"/>
    </source>
</evidence>
<reference evidence="7 8" key="1">
    <citation type="journal article" date="2023" name="Plants (Basel)">
        <title>Bridging the Gap: Combining Genomics and Transcriptomics Approaches to Understand Stylosanthes scabra, an Orphan Legume from the Brazilian Caatinga.</title>
        <authorList>
            <person name="Ferreira-Neto J.R.C."/>
            <person name="da Silva M.D."/>
            <person name="Binneck E."/>
            <person name="de Melo N.F."/>
            <person name="da Silva R.H."/>
            <person name="de Melo A.L.T.M."/>
            <person name="Pandolfi V."/>
            <person name="Bustamante F.O."/>
            <person name="Brasileiro-Vidal A.C."/>
            <person name="Benko-Iseppon A.M."/>
        </authorList>
    </citation>
    <scope>NUCLEOTIDE SEQUENCE [LARGE SCALE GENOMIC DNA]</scope>
    <source>
        <tissue evidence="7">Leaves</tissue>
    </source>
</reference>
<sequence>MEDDITTYYAVKAGRVPGIYTSWASYKRQVHRFKYADFKSFSSLDGAMTYMRLGMAMFETRQEPIYQPPPDLETASASMSRLTVASSDVGHSMFGSTGSSSGSAADTGRSGFLYDESMEGLHMRGLNITVEVDLRANEARAREYASFNMLRRLSEATGIKINDYTYRLMGRGLPVRRQNMATGGLQPCFSPHFTPPQLKASSTRLMEGRRFWFERNPPLPPKTSSGGGDSGSGVEREGRAEYTDQLPRRDDPVLDMLTDLRTFLTRHEETTKEALQEYREEVREVKTLVSGHDVILKALVENSGMGGVPGTVGKHLGEKSTSAAYQGVVSSALAMDTNLKRKLDFTTDDSTVEDLSEVRQEGLGSPFTFHSHVSPIIHANELPKCFDLEFPPPEGFEFAGMELAVAAYIFGKGLDDGEVLVRGVHGVGDRCTLKSLCPGKQLYDDAINLTAMMCTKINQSEKCIKKEIAANPFTYDPKALAEIKENFIVKVDDIFKAYVPLHKDNHWYMMIVHCHDNELVYLDSAKVDSQTLGRKAQMTSVVSFLQLVLSDRGMYDKVISLSPKCGGYDVFEPEWMVQDHLWHDYNMEVNAGTRMRLAIDLVMGIHNDLRHDITRLAVEDWDNKCRMAVRRSKQKNARI</sequence>
<keyword evidence="8" id="KW-1185">Reference proteome</keyword>
<dbReference type="Pfam" id="PF02902">
    <property type="entry name" value="Peptidase_C48"/>
    <property type="match status" value="1"/>
</dbReference>
<dbReference type="InterPro" id="IPR038765">
    <property type="entry name" value="Papain-like_cys_pep_sf"/>
</dbReference>
<keyword evidence="3" id="KW-0378">Hydrolase</keyword>
<dbReference type="SUPFAM" id="SSF55658">
    <property type="entry name" value="L9 N-domain-like"/>
    <property type="match status" value="1"/>
</dbReference>
<evidence type="ECO:0000256" key="3">
    <source>
        <dbReference type="ARBA" id="ARBA00022801"/>
    </source>
</evidence>
<feature type="domain" description="Ubiquitin-like protease family profile" evidence="6">
    <location>
        <begin position="493"/>
        <end position="530"/>
    </location>
</feature>
<feature type="compositionally biased region" description="Basic and acidic residues" evidence="4">
    <location>
        <begin position="234"/>
        <end position="249"/>
    </location>
</feature>
<gene>
    <name evidence="7" type="ORF">PIB30_080221</name>
</gene>
<keyword evidence="2" id="KW-0645">Protease</keyword>
<dbReference type="Gene3D" id="3.40.395.10">
    <property type="entry name" value="Adenoviral Proteinase, Chain A"/>
    <property type="match status" value="1"/>
</dbReference>
<feature type="domain" description="Ribonuclease H1 N-terminal" evidence="5">
    <location>
        <begin position="8"/>
        <end position="49"/>
    </location>
</feature>
<feature type="region of interest" description="Disordered" evidence="4">
    <location>
        <begin position="213"/>
        <end position="249"/>
    </location>
</feature>
<dbReference type="SUPFAM" id="SSF54001">
    <property type="entry name" value="Cysteine proteinases"/>
    <property type="match status" value="1"/>
</dbReference>
<organism evidence="7 8">
    <name type="scientific">Stylosanthes scabra</name>
    <dbReference type="NCBI Taxonomy" id="79078"/>
    <lineage>
        <taxon>Eukaryota</taxon>
        <taxon>Viridiplantae</taxon>
        <taxon>Streptophyta</taxon>
        <taxon>Embryophyta</taxon>
        <taxon>Tracheophyta</taxon>
        <taxon>Spermatophyta</taxon>
        <taxon>Magnoliopsida</taxon>
        <taxon>eudicotyledons</taxon>
        <taxon>Gunneridae</taxon>
        <taxon>Pentapetalae</taxon>
        <taxon>rosids</taxon>
        <taxon>fabids</taxon>
        <taxon>Fabales</taxon>
        <taxon>Fabaceae</taxon>
        <taxon>Papilionoideae</taxon>
        <taxon>50 kb inversion clade</taxon>
        <taxon>dalbergioids sensu lato</taxon>
        <taxon>Dalbergieae</taxon>
        <taxon>Pterocarpus clade</taxon>
        <taxon>Stylosanthes</taxon>
    </lineage>
</organism>
<evidence type="ECO:0000259" key="6">
    <source>
        <dbReference type="Pfam" id="PF02902"/>
    </source>
</evidence>
<comment type="similarity">
    <text evidence="1">Belongs to the peptidase C48 family.</text>
</comment>
<evidence type="ECO:0000259" key="5">
    <source>
        <dbReference type="Pfam" id="PF01693"/>
    </source>
</evidence>
<dbReference type="EMBL" id="JASCZI010031370">
    <property type="protein sequence ID" value="MED6126622.1"/>
    <property type="molecule type" value="Genomic_DNA"/>
</dbReference>
<dbReference type="Proteomes" id="UP001341840">
    <property type="component" value="Unassembled WGS sequence"/>
</dbReference>
<name>A0ABU6RRD0_9FABA</name>
<dbReference type="InterPro" id="IPR011320">
    <property type="entry name" value="RNase_H1_N"/>
</dbReference>
<dbReference type="InterPro" id="IPR037056">
    <property type="entry name" value="RNase_H1_N_sf"/>
</dbReference>
<evidence type="ECO:0000256" key="2">
    <source>
        <dbReference type="ARBA" id="ARBA00022670"/>
    </source>
</evidence>